<evidence type="ECO:0000256" key="6">
    <source>
        <dbReference type="ARBA" id="ARBA00023034"/>
    </source>
</evidence>
<keyword evidence="4 7" id="KW-0328">Glycosyltransferase</keyword>
<keyword evidence="10" id="KW-1185">Reference proteome</keyword>
<protein>
    <recommendedName>
        <fullName evidence="7">Fucosyltransferase</fullName>
        <ecNumber evidence="7">2.4.1.-</ecNumber>
    </recommendedName>
</protein>
<dbReference type="PANTHER" id="PTHR48438:SF1">
    <property type="entry name" value="ALPHA-(1,3)-FUCOSYLTRANSFERASE C-RELATED"/>
    <property type="match status" value="1"/>
</dbReference>
<keyword evidence="5 7" id="KW-0808">Transferase</keyword>
<dbReference type="Gene3D" id="3.40.50.11660">
    <property type="entry name" value="Glycosyl transferase family 10, C-terminal domain"/>
    <property type="match status" value="1"/>
</dbReference>
<dbReference type="InterPro" id="IPR038577">
    <property type="entry name" value="GT10-like_C_sf"/>
</dbReference>
<dbReference type="EC" id="2.4.1.-" evidence="7"/>
<gene>
    <name evidence="9" type="ORF">ODALV1_LOCUS25916</name>
</gene>
<organism evidence="9 10">
    <name type="scientific">Orchesella dallaii</name>
    <dbReference type="NCBI Taxonomy" id="48710"/>
    <lineage>
        <taxon>Eukaryota</taxon>
        <taxon>Metazoa</taxon>
        <taxon>Ecdysozoa</taxon>
        <taxon>Arthropoda</taxon>
        <taxon>Hexapoda</taxon>
        <taxon>Collembola</taxon>
        <taxon>Entomobryomorpha</taxon>
        <taxon>Entomobryoidea</taxon>
        <taxon>Orchesellidae</taxon>
        <taxon>Orchesellinae</taxon>
        <taxon>Orchesella</taxon>
    </lineage>
</organism>
<dbReference type="InterPro" id="IPR055270">
    <property type="entry name" value="Glyco_tran_10_C"/>
</dbReference>
<proteinExistence type="inferred from homology"/>
<accession>A0ABP1RTA6</accession>
<evidence type="ECO:0000313" key="9">
    <source>
        <dbReference type="EMBL" id="CAL8135285.1"/>
    </source>
</evidence>
<dbReference type="PANTHER" id="PTHR48438">
    <property type="entry name" value="ALPHA-(1,3)-FUCOSYLTRANSFERASE C-RELATED"/>
    <property type="match status" value="1"/>
</dbReference>
<evidence type="ECO:0000256" key="4">
    <source>
        <dbReference type="ARBA" id="ARBA00022676"/>
    </source>
</evidence>
<evidence type="ECO:0000313" key="10">
    <source>
        <dbReference type="Proteomes" id="UP001642540"/>
    </source>
</evidence>
<reference evidence="9 10" key="1">
    <citation type="submission" date="2024-08" db="EMBL/GenBank/DDBJ databases">
        <authorList>
            <person name="Cucini C."/>
            <person name="Frati F."/>
        </authorList>
    </citation>
    <scope>NUCLEOTIDE SEQUENCE [LARGE SCALE GENOMIC DNA]</scope>
</reference>
<evidence type="ECO:0000256" key="5">
    <source>
        <dbReference type="ARBA" id="ARBA00022679"/>
    </source>
</evidence>
<comment type="pathway">
    <text evidence="2">Protein modification; protein glycosylation.</text>
</comment>
<dbReference type="Pfam" id="PF00852">
    <property type="entry name" value="Glyco_transf_10"/>
    <property type="match status" value="1"/>
</dbReference>
<evidence type="ECO:0000256" key="7">
    <source>
        <dbReference type="RuleBase" id="RU003832"/>
    </source>
</evidence>
<keyword evidence="6 7" id="KW-0333">Golgi apparatus</keyword>
<dbReference type="EMBL" id="CAXLJM020000107">
    <property type="protein sequence ID" value="CAL8135285.1"/>
    <property type="molecule type" value="Genomic_DNA"/>
</dbReference>
<name>A0ABP1RTA6_9HEXA</name>
<evidence type="ECO:0000259" key="8">
    <source>
        <dbReference type="Pfam" id="PF00852"/>
    </source>
</evidence>
<dbReference type="Proteomes" id="UP001642540">
    <property type="component" value="Unassembled WGS sequence"/>
</dbReference>
<keyword evidence="7" id="KW-0472">Membrane</keyword>
<dbReference type="SUPFAM" id="SSF53756">
    <property type="entry name" value="UDP-Glycosyltransferase/glycogen phosphorylase"/>
    <property type="match status" value="1"/>
</dbReference>
<comment type="subcellular location">
    <subcellularLocation>
        <location evidence="1">Golgi apparatus membrane</location>
        <topology evidence="1">Single-pass type II membrane protein</topology>
    </subcellularLocation>
    <subcellularLocation>
        <location evidence="7">Golgi apparatus</location>
        <location evidence="7">Golgi stack membrane</location>
        <topology evidence="7">Single-pass type II membrane protein</topology>
    </subcellularLocation>
</comment>
<dbReference type="InterPro" id="IPR001503">
    <property type="entry name" value="Glyco_trans_10"/>
</dbReference>
<comment type="similarity">
    <text evidence="3 7">Belongs to the glycosyltransferase 10 family.</text>
</comment>
<sequence length="237" mass="27958">MTFNKTKLATWVVSNCDVQSSRRNECVQELMKYGITVDIFGKCGNKSCERGYKENNCFPRLGKEYKFYMALENSLCHDYITEKPAHGWENGMVPIIWAMGKKELAAPPGSYIDALEFETIKELAKRIKFLDKNPKEYFKYFEWRSAYNTSLSYHSSFYCYGFRKIRELTESLRLKIAVNATSAYGHSALEYWRSYFYNEKFKLYCKNCIEDRVNVTHPKQNILKLYNNIYKCDKNVS</sequence>
<comment type="caution">
    <text evidence="9">The sequence shown here is derived from an EMBL/GenBank/DDBJ whole genome shotgun (WGS) entry which is preliminary data.</text>
</comment>
<feature type="domain" description="Fucosyltransferase C-terminal" evidence="8">
    <location>
        <begin position="4"/>
        <end position="165"/>
    </location>
</feature>
<evidence type="ECO:0000256" key="2">
    <source>
        <dbReference type="ARBA" id="ARBA00004922"/>
    </source>
</evidence>
<evidence type="ECO:0000256" key="1">
    <source>
        <dbReference type="ARBA" id="ARBA00004323"/>
    </source>
</evidence>
<evidence type="ECO:0000256" key="3">
    <source>
        <dbReference type="ARBA" id="ARBA00008919"/>
    </source>
</evidence>
<keyword evidence="7" id="KW-0812">Transmembrane</keyword>